<comment type="caution">
    <text evidence="2">The sequence shown here is derived from an EMBL/GenBank/DDBJ whole genome shotgun (WGS) entry which is preliminary data.</text>
</comment>
<evidence type="ECO:0008006" key="4">
    <source>
        <dbReference type="Google" id="ProtNLM"/>
    </source>
</evidence>
<reference evidence="2" key="1">
    <citation type="submission" date="2023-06" db="EMBL/GenBank/DDBJ databases">
        <title>Genome-scale phylogeny and comparative genomics of the fungal order Sordariales.</title>
        <authorList>
            <consortium name="Lawrence Berkeley National Laboratory"/>
            <person name="Hensen N."/>
            <person name="Bonometti L."/>
            <person name="Westerberg I."/>
            <person name="Brannstrom I.O."/>
            <person name="Guillou S."/>
            <person name="Cros-Aarteil S."/>
            <person name="Calhoun S."/>
            <person name="Haridas S."/>
            <person name="Kuo A."/>
            <person name="Mondo S."/>
            <person name="Pangilinan J."/>
            <person name="Riley R."/>
            <person name="LaButti K."/>
            <person name="Andreopoulos B."/>
            <person name="Lipzen A."/>
            <person name="Chen C."/>
            <person name="Yanf M."/>
            <person name="Daum C."/>
            <person name="Ng V."/>
            <person name="Clum A."/>
            <person name="Steindorff A."/>
            <person name="Ohm R."/>
            <person name="Martin F."/>
            <person name="Silar P."/>
            <person name="Natvig D."/>
            <person name="Lalanne C."/>
            <person name="Gautier V."/>
            <person name="Ament-velasquez S.L."/>
            <person name="Kruys A."/>
            <person name="Hutchinson M.I."/>
            <person name="Powell A.J."/>
            <person name="Barry K."/>
            <person name="Miller A.N."/>
            <person name="Grigoriev I.V."/>
            <person name="Debuchy R."/>
            <person name="Gladieux P."/>
            <person name="Thoren M.H."/>
            <person name="Johannesson H."/>
        </authorList>
    </citation>
    <scope>NUCLEOTIDE SEQUENCE</scope>
    <source>
        <strain evidence="2">SMH2392-1A</strain>
    </source>
</reference>
<feature type="compositionally biased region" description="Basic and acidic residues" evidence="1">
    <location>
        <begin position="491"/>
        <end position="517"/>
    </location>
</feature>
<accession>A0AA40AVA2</accession>
<organism evidence="2 3">
    <name type="scientific">Lasiosphaeria miniovina</name>
    <dbReference type="NCBI Taxonomy" id="1954250"/>
    <lineage>
        <taxon>Eukaryota</taxon>
        <taxon>Fungi</taxon>
        <taxon>Dikarya</taxon>
        <taxon>Ascomycota</taxon>
        <taxon>Pezizomycotina</taxon>
        <taxon>Sordariomycetes</taxon>
        <taxon>Sordariomycetidae</taxon>
        <taxon>Sordariales</taxon>
        <taxon>Lasiosphaeriaceae</taxon>
        <taxon>Lasiosphaeria</taxon>
    </lineage>
</organism>
<gene>
    <name evidence="2" type="ORF">B0T26DRAFT_749992</name>
</gene>
<protein>
    <recommendedName>
        <fullName evidence="4">Fungal N-terminal domain-containing protein</fullName>
    </recommendedName>
</protein>
<dbReference type="Proteomes" id="UP001172101">
    <property type="component" value="Unassembled WGS sequence"/>
</dbReference>
<evidence type="ECO:0000313" key="2">
    <source>
        <dbReference type="EMBL" id="KAK0722619.1"/>
    </source>
</evidence>
<feature type="region of interest" description="Disordered" evidence="1">
    <location>
        <begin position="487"/>
        <end position="538"/>
    </location>
</feature>
<dbReference type="RefSeq" id="XP_060298543.1">
    <property type="nucleotide sequence ID" value="XM_060445168.1"/>
</dbReference>
<keyword evidence="3" id="KW-1185">Reference proteome</keyword>
<evidence type="ECO:0000256" key="1">
    <source>
        <dbReference type="SAM" id="MobiDB-lite"/>
    </source>
</evidence>
<dbReference type="AlphaFoldDB" id="A0AA40AVA2"/>
<dbReference type="GeneID" id="85328438"/>
<proteinExistence type="predicted"/>
<sequence>MDVISAGASVVAFIVLGLKSAKIIHEILSNESGTHVGQVRAGIQDLQSTLERLQRCRATAELQDQAFQTKIQSCADNLTTFAATLQKLTVTNDGPRFANQLRRLRASWSEKELIRMSNVITRDAGTLKLYLQALESDTVSEIHDSLNATRQELSTFQTIKDDQSTLIAQHATLSATVRDSIMAVKDDLHLGFHESAVRSDEVLQKLVHLSDQSTAQNGEIIDQLAGLVANLNLRLEERSSVGEARDSVRLNEGTGTLDDTPAREVPAYNQLLESVQSVLDSARDQMGIFSSNDPEGIVDNLVKLLEDMMSDKFLRSATTYQHFCDGDTQEDLDQMRHTLRCLQGILLSSSRIAVNPRPVVNVLPIGSPVFTLVEQGRLVQFKEMLMRGEASLRDQDEFGVSLLFESIQLLLNNPLSLINTETITDNSGDLWDAVIAECGHDVLWYRKDSRPRKPKYRHGYTRQMFEEFWEGMEHLCPYYYDEFSEEINDDEGSRDSDGEESSHDDGEELRVVDAHDPLEEEGDDSDSEADDGGGCPLG</sequence>
<dbReference type="EMBL" id="JAUIRO010000003">
    <property type="protein sequence ID" value="KAK0722619.1"/>
    <property type="molecule type" value="Genomic_DNA"/>
</dbReference>
<evidence type="ECO:0000313" key="3">
    <source>
        <dbReference type="Proteomes" id="UP001172101"/>
    </source>
</evidence>
<feature type="compositionally biased region" description="Acidic residues" evidence="1">
    <location>
        <begin position="518"/>
        <end position="531"/>
    </location>
</feature>
<name>A0AA40AVA2_9PEZI</name>